<dbReference type="Proteomes" id="UP000482800">
    <property type="component" value="Unassembled WGS sequence"/>
</dbReference>
<dbReference type="AlphaFoldDB" id="A0A6V8KR16"/>
<name>A0A6V8KR16_9ACTN</name>
<evidence type="ECO:0000313" key="2">
    <source>
        <dbReference type="Proteomes" id="UP000482800"/>
    </source>
</evidence>
<comment type="caution">
    <text evidence="1">The sequence shown here is derived from an EMBL/GenBank/DDBJ whole genome shotgun (WGS) entry which is preliminary data.</text>
</comment>
<reference evidence="1 2" key="1">
    <citation type="submission" date="2020-03" db="EMBL/GenBank/DDBJ databases">
        <title>Whole genome shotgun sequence of Phytohabitans houttuyneae NBRC 108639.</title>
        <authorList>
            <person name="Komaki H."/>
            <person name="Tamura T."/>
        </authorList>
    </citation>
    <scope>NUCLEOTIDE SEQUENCE [LARGE SCALE GENOMIC DNA]</scope>
    <source>
        <strain evidence="1 2">NBRC 108639</strain>
    </source>
</reference>
<proteinExistence type="predicted"/>
<sequence>MPVSGHVGDTAAAGDAWREALALLDSVRHQDAERYGRGGEVALKPPVGMMPHTSSQRMWTVAYGKRFTCGWCSGRVDRRGGE</sequence>
<protein>
    <submittedName>
        <fullName evidence="1">Uncharacterized protein</fullName>
    </submittedName>
</protein>
<keyword evidence="2" id="KW-1185">Reference proteome</keyword>
<organism evidence="1 2">
    <name type="scientific">Phytohabitans houttuyneae</name>
    <dbReference type="NCBI Taxonomy" id="1076126"/>
    <lineage>
        <taxon>Bacteria</taxon>
        <taxon>Bacillati</taxon>
        <taxon>Actinomycetota</taxon>
        <taxon>Actinomycetes</taxon>
        <taxon>Micromonosporales</taxon>
        <taxon>Micromonosporaceae</taxon>
    </lineage>
</organism>
<evidence type="ECO:0000313" key="1">
    <source>
        <dbReference type="EMBL" id="GFJ86284.1"/>
    </source>
</evidence>
<accession>A0A6V8KR16</accession>
<gene>
    <name evidence="1" type="ORF">Phou_104640</name>
</gene>
<reference evidence="1 2" key="2">
    <citation type="submission" date="2020-03" db="EMBL/GenBank/DDBJ databases">
        <authorList>
            <person name="Ichikawa N."/>
            <person name="Kimura A."/>
            <person name="Kitahashi Y."/>
            <person name="Uohara A."/>
        </authorList>
    </citation>
    <scope>NUCLEOTIDE SEQUENCE [LARGE SCALE GENOMIC DNA]</scope>
    <source>
        <strain evidence="1 2">NBRC 108639</strain>
    </source>
</reference>
<dbReference type="EMBL" id="BLPF01000005">
    <property type="protein sequence ID" value="GFJ86284.1"/>
    <property type="molecule type" value="Genomic_DNA"/>
</dbReference>